<organism evidence="1 2">
    <name type="scientific">Eumeta variegata</name>
    <name type="common">Bagworm moth</name>
    <name type="synonym">Eumeta japonica</name>
    <dbReference type="NCBI Taxonomy" id="151549"/>
    <lineage>
        <taxon>Eukaryota</taxon>
        <taxon>Metazoa</taxon>
        <taxon>Ecdysozoa</taxon>
        <taxon>Arthropoda</taxon>
        <taxon>Hexapoda</taxon>
        <taxon>Insecta</taxon>
        <taxon>Pterygota</taxon>
        <taxon>Neoptera</taxon>
        <taxon>Endopterygota</taxon>
        <taxon>Lepidoptera</taxon>
        <taxon>Glossata</taxon>
        <taxon>Ditrysia</taxon>
        <taxon>Tineoidea</taxon>
        <taxon>Psychidae</taxon>
        <taxon>Oiketicinae</taxon>
        <taxon>Eumeta</taxon>
    </lineage>
</organism>
<evidence type="ECO:0000313" key="1">
    <source>
        <dbReference type="EMBL" id="GBP21346.1"/>
    </source>
</evidence>
<dbReference type="AlphaFoldDB" id="A0A4C1U679"/>
<reference evidence="1 2" key="1">
    <citation type="journal article" date="2019" name="Commun. Biol.">
        <title>The bagworm genome reveals a unique fibroin gene that provides high tensile strength.</title>
        <authorList>
            <person name="Kono N."/>
            <person name="Nakamura H."/>
            <person name="Ohtoshi R."/>
            <person name="Tomita M."/>
            <person name="Numata K."/>
            <person name="Arakawa K."/>
        </authorList>
    </citation>
    <scope>NUCLEOTIDE SEQUENCE [LARGE SCALE GENOMIC DNA]</scope>
</reference>
<protein>
    <submittedName>
        <fullName evidence="1">Uncharacterized protein</fullName>
    </submittedName>
</protein>
<sequence length="299" mass="34041">MRKQRAVVSGSGDRPRSVRLSRRISLCEPRVGMRARRDTVPAPNTVRVARIVVGTPLVTSGVDYESIRFLPKRASRVSPHRRRHDKRQTLGPPACEVRKVERKAESEDNDQINNILKPKHITPVQPNTEKRITCLESLLNAELTARDSGLGGINIDKKIKHVKCNLETEKKKLISQKRNAEYETKYTKKRKTMLIRICEKHPDVTKKSYIQGEAILKEILCRIGADVKWVDVDDVTILNNQLEATLIIRDVPLADSLYDCLLLHRTRFGDEARRRGGRKCASLKALAVDAHIRVLFSYS</sequence>
<accession>A0A4C1U679</accession>
<comment type="caution">
    <text evidence="1">The sequence shown here is derived from an EMBL/GenBank/DDBJ whole genome shotgun (WGS) entry which is preliminary data.</text>
</comment>
<evidence type="ECO:0000313" key="2">
    <source>
        <dbReference type="Proteomes" id="UP000299102"/>
    </source>
</evidence>
<gene>
    <name evidence="1" type="ORF">EVAR_11945_1</name>
</gene>
<dbReference type="EMBL" id="BGZK01000128">
    <property type="protein sequence ID" value="GBP21346.1"/>
    <property type="molecule type" value="Genomic_DNA"/>
</dbReference>
<proteinExistence type="predicted"/>
<dbReference type="Proteomes" id="UP000299102">
    <property type="component" value="Unassembled WGS sequence"/>
</dbReference>
<name>A0A4C1U679_EUMVA</name>
<keyword evidence="2" id="KW-1185">Reference proteome</keyword>